<dbReference type="InterPro" id="IPR003598">
    <property type="entry name" value="Ig_sub2"/>
</dbReference>
<dbReference type="InterPro" id="IPR003599">
    <property type="entry name" value="Ig_sub"/>
</dbReference>
<keyword evidence="3" id="KW-0325">Glycoprotein</keyword>
<dbReference type="InterPro" id="IPR007110">
    <property type="entry name" value="Ig-like_dom"/>
</dbReference>
<feature type="non-terminal residue" evidence="6">
    <location>
        <position position="219"/>
    </location>
</feature>
<evidence type="ECO:0000259" key="5">
    <source>
        <dbReference type="PROSITE" id="PS50835"/>
    </source>
</evidence>
<dbReference type="PANTHER" id="PTHR44337">
    <property type="entry name" value="CARCINOEMBRYONIC ANTIGEN-RELATED CELL ADHESION MOLECULE 8"/>
    <property type="match status" value="1"/>
</dbReference>
<name>A0A9Q0IV97_9TELE</name>
<comment type="caution">
    <text evidence="6">The sequence shown here is derived from an EMBL/GenBank/DDBJ whole genome shotgun (WGS) entry which is preliminary data.</text>
</comment>
<evidence type="ECO:0000256" key="1">
    <source>
        <dbReference type="ARBA" id="ARBA00022729"/>
    </source>
</evidence>
<dbReference type="SMART" id="SM00408">
    <property type="entry name" value="IGc2"/>
    <property type="match status" value="1"/>
</dbReference>
<sequence length="219" mass="23586">MKCVHRGQVREGLKTTVCPSDQMLSSGVSEIRGKVEERGTSGAWDAHHSTLLAVMDGEVEPYLRGSGVGQQVVLEGNRLVLTCLAGGSWPLQYRWSLNNSYISDWTPQYRLSLPSVSRTVAGLYQCVVRNRMGTLLSKKTHVHVACQAAVISPPVLASYPAPLVTCTVSLDNQLVVLATTAADTGRYHMEAVNELTGENATSPTVYLSITGNPVFDAPA</sequence>
<evidence type="ECO:0000313" key="6">
    <source>
        <dbReference type="EMBL" id="KAJ3614772.1"/>
    </source>
</evidence>
<dbReference type="OrthoDB" id="8923679at2759"/>
<keyword evidence="4" id="KW-0393">Immunoglobulin domain</keyword>
<organism evidence="6 7">
    <name type="scientific">Muraenolepis orangiensis</name>
    <name type="common">Patagonian moray cod</name>
    <dbReference type="NCBI Taxonomy" id="630683"/>
    <lineage>
        <taxon>Eukaryota</taxon>
        <taxon>Metazoa</taxon>
        <taxon>Chordata</taxon>
        <taxon>Craniata</taxon>
        <taxon>Vertebrata</taxon>
        <taxon>Euteleostomi</taxon>
        <taxon>Actinopterygii</taxon>
        <taxon>Neopterygii</taxon>
        <taxon>Teleostei</taxon>
        <taxon>Neoteleostei</taxon>
        <taxon>Acanthomorphata</taxon>
        <taxon>Zeiogadaria</taxon>
        <taxon>Gadariae</taxon>
        <taxon>Gadiformes</taxon>
        <taxon>Muraenolepidoidei</taxon>
        <taxon>Muraenolepididae</taxon>
        <taxon>Muraenolepis</taxon>
    </lineage>
</organism>
<dbReference type="InterPro" id="IPR052598">
    <property type="entry name" value="IgSF_CEA-related"/>
</dbReference>
<dbReference type="SMART" id="SM00409">
    <property type="entry name" value="IG"/>
    <property type="match status" value="1"/>
</dbReference>
<dbReference type="SUPFAM" id="SSF48726">
    <property type="entry name" value="Immunoglobulin"/>
    <property type="match status" value="1"/>
</dbReference>
<keyword evidence="7" id="KW-1185">Reference proteome</keyword>
<evidence type="ECO:0000256" key="4">
    <source>
        <dbReference type="ARBA" id="ARBA00023319"/>
    </source>
</evidence>
<dbReference type="AlphaFoldDB" id="A0A9Q0IV97"/>
<gene>
    <name evidence="6" type="ORF">NHX12_018342</name>
</gene>
<evidence type="ECO:0000256" key="3">
    <source>
        <dbReference type="ARBA" id="ARBA00023180"/>
    </source>
</evidence>
<dbReference type="Pfam" id="PF13895">
    <property type="entry name" value="Ig_2"/>
    <property type="match status" value="1"/>
</dbReference>
<proteinExistence type="predicted"/>
<dbReference type="InterPro" id="IPR013783">
    <property type="entry name" value="Ig-like_fold"/>
</dbReference>
<dbReference type="Proteomes" id="UP001148018">
    <property type="component" value="Unassembled WGS sequence"/>
</dbReference>
<dbReference type="Gene3D" id="2.60.40.10">
    <property type="entry name" value="Immunoglobulins"/>
    <property type="match status" value="1"/>
</dbReference>
<dbReference type="PANTHER" id="PTHR44337:SF25">
    <property type="entry name" value="HEMICENTIN-1-LIKE"/>
    <property type="match status" value="1"/>
</dbReference>
<evidence type="ECO:0000313" key="7">
    <source>
        <dbReference type="Proteomes" id="UP001148018"/>
    </source>
</evidence>
<dbReference type="PROSITE" id="PS50835">
    <property type="entry name" value="IG_LIKE"/>
    <property type="match status" value="1"/>
</dbReference>
<protein>
    <recommendedName>
        <fullName evidence="5">Ig-like domain-containing protein</fullName>
    </recommendedName>
</protein>
<dbReference type="EMBL" id="JANIIK010000034">
    <property type="protein sequence ID" value="KAJ3614772.1"/>
    <property type="molecule type" value="Genomic_DNA"/>
</dbReference>
<keyword evidence="1" id="KW-0732">Signal</keyword>
<accession>A0A9Q0IV97</accession>
<dbReference type="InterPro" id="IPR036179">
    <property type="entry name" value="Ig-like_dom_sf"/>
</dbReference>
<evidence type="ECO:0000256" key="2">
    <source>
        <dbReference type="ARBA" id="ARBA00023157"/>
    </source>
</evidence>
<reference evidence="6" key="1">
    <citation type="submission" date="2022-07" db="EMBL/GenBank/DDBJ databases">
        <title>Chromosome-level genome of Muraenolepis orangiensis.</title>
        <authorList>
            <person name="Kim J."/>
        </authorList>
    </citation>
    <scope>NUCLEOTIDE SEQUENCE</scope>
    <source>
        <strain evidence="6">KU_S4_2022</strain>
        <tissue evidence="6">Muscle</tissue>
    </source>
</reference>
<feature type="domain" description="Ig-like" evidence="5">
    <location>
        <begin position="61"/>
        <end position="137"/>
    </location>
</feature>
<keyword evidence="2" id="KW-1015">Disulfide bond</keyword>